<evidence type="ECO:0000256" key="5">
    <source>
        <dbReference type="SAM" id="MobiDB-lite"/>
    </source>
</evidence>
<dbReference type="InterPro" id="IPR011004">
    <property type="entry name" value="Trimer_LpxA-like_sf"/>
</dbReference>
<dbReference type="Pfam" id="PF00483">
    <property type="entry name" value="NTP_transferase"/>
    <property type="match status" value="1"/>
</dbReference>
<dbReference type="InterPro" id="IPR056818">
    <property type="entry name" value="GlmU/GlgC-like_hexapep"/>
</dbReference>
<accession>A0A318SSC6</accession>
<sequence length="401" mass="43680">MTTRVRGRRVLTLILAGGKGSRLGSLTKYRAKPVLPFGGTYRLIDFALSNCVHSGLSDVWVLEQYELHTLNAHLANGRPWDLDRTRGGVQVLPPFTSDGSDDARLASGNAHALHVNAPLLREYRPDVVVVLSADHVYRLDLADVISHHLDKNASVTMVTTSVPEGETAHRFGNVVLDDERRVTEFAYKPDEPISDVVTTEVFVYDAPHLFETLDRLAAAGELTDFGHELVPALVSEGRAFAYPFEGYWRDVGTLDAYWEAHQQLLAGKLPPLDDPAWPTLTYHAPRSAARLEKGAVVEDSLVSLGCRVAGRVERSVLSPGVVVEAGAVVTDSVLLNDVTVRANAKVERAVVDEGATIDPNASVGTPHEVTLVPAHTHVEAGEQLEGDDLPTEQAPRRLNLR</sequence>
<keyword evidence="4" id="KW-0320">Glycogen biosynthesis</keyword>
<evidence type="ECO:0000256" key="3">
    <source>
        <dbReference type="ARBA" id="ARBA00022695"/>
    </source>
</evidence>
<keyword evidence="9" id="KW-1185">Reference proteome</keyword>
<dbReference type="AlphaFoldDB" id="A0A318SSC6"/>
<dbReference type="RefSeq" id="WP_110885445.1">
    <property type="nucleotide sequence ID" value="NZ_QJSX01000002.1"/>
</dbReference>
<feature type="domain" description="Glucose-1-phosphate adenylyltransferase/Bifunctional protein GlmU-like C-terminal hexapeptide" evidence="7">
    <location>
        <begin position="294"/>
        <end position="368"/>
    </location>
</feature>
<feature type="domain" description="Nucleotidyl transferase" evidence="6">
    <location>
        <begin position="12"/>
        <end position="265"/>
    </location>
</feature>
<gene>
    <name evidence="8" type="ORF">DES52_102284</name>
</gene>
<dbReference type="InterPro" id="IPR011831">
    <property type="entry name" value="ADP-Glc_PPase"/>
</dbReference>
<comment type="similarity">
    <text evidence="1">Belongs to the bacterial/plant glucose-1-phosphate adenylyltransferase family.</text>
</comment>
<evidence type="ECO:0000313" key="9">
    <source>
        <dbReference type="Proteomes" id="UP000248326"/>
    </source>
</evidence>
<evidence type="ECO:0000259" key="6">
    <source>
        <dbReference type="Pfam" id="PF00483"/>
    </source>
</evidence>
<dbReference type="Gene3D" id="3.90.550.10">
    <property type="entry name" value="Spore Coat Polysaccharide Biosynthesis Protein SpsA, Chain A"/>
    <property type="match status" value="1"/>
</dbReference>
<dbReference type="OrthoDB" id="9801810at2"/>
<dbReference type="SUPFAM" id="SSF53448">
    <property type="entry name" value="Nucleotide-diphospho-sugar transferases"/>
    <property type="match status" value="1"/>
</dbReference>
<evidence type="ECO:0000313" key="8">
    <source>
        <dbReference type="EMBL" id="PYE55917.1"/>
    </source>
</evidence>
<reference evidence="8 9" key="1">
    <citation type="submission" date="2018-06" db="EMBL/GenBank/DDBJ databases">
        <title>Genomic Encyclopedia of Type Strains, Phase IV (KMG-IV): sequencing the most valuable type-strain genomes for metagenomic binning, comparative biology and taxonomic classification.</title>
        <authorList>
            <person name="Goeker M."/>
        </authorList>
    </citation>
    <scope>NUCLEOTIDE SEQUENCE [LARGE SCALE GENOMIC DNA]</scope>
    <source>
        <strain evidence="8 9">DSM 18048</strain>
    </source>
</reference>
<dbReference type="InterPro" id="IPR005835">
    <property type="entry name" value="NTP_transferase_dom"/>
</dbReference>
<dbReference type="InterPro" id="IPR029044">
    <property type="entry name" value="Nucleotide-diphossugar_trans"/>
</dbReference>
<evidence type="ECO:0000256" key="2">
    <source>
        <dbReference type="ARBA" id="ARBA00022679"/>
    </source>
</evidence>
<feature type="region of interest" description="Disordered" evidence="5">
    <location>
        <begin position="379"/>
        <end position="401"/>
    </location>
</feature>
<proteinExistence type="inferred from homology"/>
<evidence type="ECO:0000256" key="1">
    <source>
        <dbReference type="ARBA" id="ARBA00010443"/>
    </source>
</evidence>
<dbReference type="Pfam" id="PF24894">
    <property type="entry name" value="Hexapep_GlmU"/>
    <property type="match status" value="1"/>
</dbReference>
<evidence type="ECO:0000259" key="7">
    <source>
        <dbReference type="Pfam" id="PF24894"/>
    </source>
</evidence>
<dbReference type="GO" id="GO:0008878">
    <property type="term" value="F:glucose-1-phosphate adenylyltransferase activity"/>
    <property type="evidence" value="ECO:0007669"/>
    <property type="project" value="InterPro"/>
</dbReference>
<dbReference type="SUPFAM" id="SSF51161">
    <property type="entry name" value="Trimeric LpxA-like enzymes"/>
    <property type="match status" value="1"/>
</dbReference>
<organism evidence="8 9">
    <name type="scientific">Deinococcus yavapaiensis KR-236</name>
    <dbReference type="NCBI Taxonomy" id="694435"/>
    <lineage>
        <taxon>Bacteria</taxon>
        <taxon>Thermotogati</taxon>
        <taxon>Deinococcota</taxon>
        <taxon>Deinococci</taxon>
        <taxon>Deinococcales</taxon>
        <taxon>Deinococcaceae</taxon>
        <taxon>Deinococcus</taxon>
    </lineage>
</organism>
<keyword evidence="3 8" id="KW-0548">Nucleotidyltransferase</keyword>
<dbReference type="EMBL" id="QJSX01000002">
    <property type="protein sequence ID" value="PYE55917.1"/>
    <property type="molecule type" value="Genomic_DNA"/>
</dbReference>
<dbReference type="Gene3D" id="2.160.10.10">
    <property type="entry name" value="Hexapeptide repeat proteins"/>
    <property type="match status" value="1"/>
</dbReference>
<dbReference type="Proteomes" id="UP000248326">
    <property type="component" value="Unassembled WGS sequence"/>
</dbReference>
<comment type="caution">
    <text evidence="8">The sequence shown here is derived from an EMBL/GenBank/DDBJ whole genome shotgun (WGS) entry which is preliminary data.</text>
</comment>
<dbReference type="PANTHER" id="PTHR43523">
    <property type="entry name" value="GLUCOSE-1-PHOSPHATE ADENYLYLTRANSFERASE-RELATED"/>
    <property type="match status" value="1"/>
</dbReference>
<evidence type="ECO:0000256" key="4">
    <source>
        <dbReference type="ARBA" id="ARBA00023056"/>
    </source>
</evidence>
<dbReference type="PANTHER" id="PTHR43523:SF2">
    <property type="entry name" value="GLUCOSE-1-PHOSPHATE ADENYLYLTRANSFERASE"/>
    <property type="match status" value="1"/>
</dbReference>
<name>A0A318SSC6_9DEIO</name>
<keyword evidence="2 8" id="KW-0808">Transferase</keyword>
<dbReference type="GO" id="GO:0005978">
    <property type="term" value="P:glycogen biosynthetic process"/>
    <property type="evidence" value="ECO:0007669"/>
    <property type="project" value="UniProtKB-KW"/>
</dbReference>
<dbReference type="CDD" id="cd02508">
    <property type="entry name" value="ADP_Glucose_PP"/>
    <property type="match status" value="1"/>
</dbReference>
<protein>
    <submittedName>
        <fullName evidence="8">Glucose-1-phosphate adenylyltransferase</fullName>
    </submittedName>
</protein>